<keyword evidence="2" id="KW-1185">Reference proteome</keyword>
<organism evidence="1 2">
    <name type="scientific">Herbiconiux moechotypicola</name>
    <dbReference type="NCBI Taxonomy" id="637393"/>
    <lineage>
        <taxon>Bacteria</taxon>
        <taxon>Bacillati</taxon>
        <taxon>Actinomycetota</taxon>
        <taxon>Actinomycetes</taxon>
        <taxon>Micrococcales</taxon>
        <taxon>Microbacteriaceae</taxon>
        <taxon>Herbiconiux</taxon>
    </lineage>
</organism>
<protein>
    <recommendedName>
        <fullName evidence="3">Antitoxin HicB</fullName>
    </recommendedName>
</protein>
<comment type="caution">
    <text evidence="1">The sequence shown here is derived from an EMBL/GenBank/DDBJ whole genome shotgun (WGS) entry which is preliminary data.</text>
</comment>
<evidence type="ECO:0000313" key="1">
    <source>
        <dbReference type="EMBL" id="GAA2250185.1"/>
    </source>
</evidence>
<dbReference type="EMBL" id="BAAAQY010000018">
    <property type="protein sequence ID" value="GAA2250185.1"/>
    <property type="molecule type" value="Genomic_DNA"/>
</dbReference>
<evidence type="ECO:0008006" key="3">
    <source>
        <dbReference type="Google" id="ProtNLM"/>
    </source>
</evidence>
<proteinExistence type="predicted"/>
<reference evidence="1 2" key="1">
    <citation type="journal article" date="2019" name="Int. J. Syst. Evol. Microbiol.">
        <title>The Global Catalogue of Microorganisms (GCM) 10K type strain sequencing project: providing services to taxonomists for standard genome sequencing and annotation.</title>
        <authorList>
            <consortium name="The Broad Institute Genomics Platform"/>
            <consortium name="The Broad Institute Genome Sequencing Center for Infectious Disease"/>
            <person name="Wu L."/>
            <person name="Ma J."/>
        </authorList>
    </citation>
    <scope>NUCLEOTIDE SEQUENCE [LARGE SCALE GENOMIC DNA]</scope>
    <source>
        <strain evidence="1 2">JCM 16117</strain>
    </source>
</reference>
<dbReference type="InterPro" id="IPR013324">
    <property type="entry name" value="RNA_pol_sigma_r3/r4-like"/>
</dbReference>
<gene>
    <name evidence="1" type="ORF">GCM10009851_39680</name>
</gene>
<name>A0ABN3E7D1_9MICO</name>
<sequence>MVEMTHYAVTAEWTGRWWVLQAVDAPGAISQVRHLAHVDEIIEAIAFVTGQHESEIEVDLEPTIPGPVADELARADEARALARHHNAVAASKSRAAVQLLRSSGMSLDDIGAMLHVSKQRVSQLLKGRTEATAA</sequence>
<dbReference type="SUPFAM" id="SSF88659">
    <property type="entry name" value="Sigma3 and sigma4 domains of RNA polymerase sigma factors"/>
    <property type="match status" value="1"/>
</dbReference>
<dbReference type="CDD" id="cd00093">
    <property type="entry name" value="HTH_XRE"/>
    <property type="match status" value="1"/>
</dbReference>
<evidence type="ECO:0000313" key="2">
    <source>
        <dbReference type="Proteomes" id="UP001500929"/>
    </source>
</evidence>
<dbReference type="InterPro" id="IPR001387">
    <property type="entry name" value="Cro/C1-type_HTH"/>
</dbReference>
<dbReference type="Proteomes" id="UP001500929">
    <property type="component" value="Unassembled WGS sequence"/>
</dbReference>
<accession>A0ABN3E7D1</accession>